<dbReference type="AlphaFoldDB" id="A0A1S8XAV1"/>
<dbReference type="PANTHER" id="PTHR47331">
    <property type="entry name" value="PHD-TYPE DOMAIN-CONTAINING PROTEIN"/>
    <property type="match status" value="1"/>
</dbReference>
<dbReference type="GO" id="GO:0003676">
    <property type="term" value="F:nucleic acid binding"/>
    <property type="evidence" value="ECO:0007669"/>
    <property type="project" value="InterPro"/>
</dbReference>
<keyword evidence="2" id="KW-1185">Reference proteome</keyword>
<reference evidence="1 2" key="1">
    <citation type="submission" date="2015-03" db="EMBL/GenBank/DDBJ databases">
        <title>Draft genome of the nematode, Opisthorchis viverrini.</title>
        <authorList>
            <person name="Mitreva M."/>
        </authorList>
    </citation>
    <scope>NUCLEOTIDE SEQUENCE [LARGE SCALE GENOMIC DNA]</scope>
    <source>
        <strain evidence="1">Khon Kaen</strain>
    </source>
</reference>
<dbReference type="Gene3D" id="3.30.420.10">
    <property type="entry name" value="Ribonuclease H-like superfamily/Ribonuclease H"/>
    <property type="match status" value="1"/>
</dbReference>
<dbReference type="EMBL" id="KV891481">
    <property type="protein sequence ID" value="OON23844.1"/>
    <property type="molecule type" value="Genomic_DNA"/>
</dbReference>
<evidence type="ECO:0000313" key="2">
    <source>
        <dbReference type="Proteomes" id="UP000243686"/>
    </source>
</evidence>
<dbReference type="PANTHER" id="PTHR47331:SF1">
    <property type="entry name" value="GAG-LIKE PROTEIN"/>
    <property type="match status" value="1"/>
</dbReference>
<name>A0A1S8XAV1_OPIVI</name>
<organism evidence="1 2">
    <name type="scientific">Opisthorchis viverrini</name>
    <name type="common">Southeast Asian liver fluke</name>
    <dbReference type="NCBI Taxonomy" id="6198"/>
    <lineage>
        <taxon>Eukaryota</taxon>
        <taxon>Metazoa</taxon>
        <taxon>Spiralia</taxon>
        <taxon>Lophotrochozoa</taxon>
        <taxon>Platyhelminthes</taxon>
        <taxon>Trematoda</taxon>
        <taxon>Digenea</taxon>
        <taxon>Opisthorchiida</taxon>
        <taxon>Opisthorchiata</taxon>
        <taxon>Opisthorchiidae</taxon>
        <taxon>Opisthorchis</taxon>
    </lineage>
</organism>
<gene>
    <name evidence="1" type="ORF">X801_00239</name>
</gene>
<feature type="non-terminal residue" evidence="1">
    <location>
        <position position="130"/>
    </location>
</feature>
<protein>
    <submittedName>
        <fullName evidence="1">Uncharacterized protein</fullName>
    </submittedName>
</protein>
<accession>A0A1S8XAV1</accession>
<evidence type="ECO:0000313" key="1">
    <source>
        <dbReference type="EMBL" id="OON23844.1"/>
    </source>
</evidence>
<dbReference type="Proteomes" id="UP000243686">
    <property type="component" value="Unassembled WGS sequence"/>
</dbReference>
<proteinExistence type="predicted"/>
<sequence length="130" mass="14755">MRAVPVQVAHSLDTTSFLCAFSRFVARRDSPIRLYRGTEAGVKECLRRSLKASHRGGIWERLIRITRRILRALLGDRLVDDERLQTALIEIEKILNERPLVKLTSDPNDYAARTPNHLLLLSADPSTASH</sequence>
<dbReference type="InterPro" id="IPR036397">
    <property type="entry name" value="RNaseH_sf"/>
</dbReference>